<dbReference type="InterPro" id="IPR021357">
    <property type="entry name" value="DUF2782"/>
</dbReference>
<evidence type="ECO:0000256" key="1">
    <source>
        <dbReference type="SAM" id="SignalP"/>
    </source>
</evidence>
<keyword evidence="3" id="KW-1185">Reference proteome</keyword>
<evidence type="ECO:0008006" key="4">
    <source>
        <dbReference type="Google" id="ProtNLM"/>
    </source>
</evidence>
<dbReference type="AlphaFoldDB" id="A0A1E2VDI4"/>
<feature type="signal peptide" evidence="1">
    <location>
        <begin position="1"/>
        <end position="25"/>
    </location>
</feature>
<protein>
    <recommendedName>
        <fullName evidence="4">DUF2782 domain-containing protein</fullName>
    </recommendedName>
</protein>
<dbReference type="OrthoDB" id="5296182at2"/>
<dbReference type="EMBL" id="MDTQ01000001">
    <property type="protein sequence ID" value="ODC05041.1"/>
    <property type="molecule type" value="Genomic_DNA"/>
</dbReference>
<feature type="chain" id="PRO_5009119728" description="DUF2782 domain-containing protein" evidence="1">
    <location>
        <begin position="26"/>
        <end position="93"/>
    </location>
</feature>
<dbReference type="RefSeq" id="WP_069000063.1">
    <property type="nucleotide sequence ID" value="NZ_MDTQ01000001.1"/>
</dbReference>
<accession>A0A1E2VDI4</accession>
<evidence type="ECO:0000313" key="3">
    <source>
        <dbReference type="Proteomes" id="UP000094291"/>
    </source>
</evidence>
<reference evidence="2 3" key="1">
    <citation type="submission" date="2016-08" db="EMBL/GenBank/DDBJ databases">
        <authorList>
            <person name="Seilhamer J.J."/>
        </authorList>
    </citation>
    <scope>NUCLEOTIDE SEQUENCE [LARGE SCALE GENOMIC DNA]</scope>
    <source>
        <strain evidence="2 3">PH27A</strain>
    </source>
</reference>
<sequence length="93" mass="10745">MTWRHYLQAGLLAVSLGLVVQQAQADNPEPEVTIRQEQGRTVEEYRINGQLYAIKIIPKNGEPYYLVDSDGSGQFSQDKRHELKIPSWVIFEW</sequence>
<comment type="caution">
    <text evidence="2">The sequence shown here is derived from an EMBL/GenBank/DDBJ whole genome shotgun (WGS) entry which is preliminary data.</text>
</comment>
<name>A0A1E2VDI4_9GAMM</name>
<dbReference type="STRING" id="197479.BFW38_17380"/>
<keyword evidence="1" id="KW-0732">Signal</keyword>
<dbReference type="Pfam" id="PF11191">
    <property type="entry name" value="DUF2782"/>
    <property type="match status" value="1"/>
</dbReference>
<gene>
    <name evidence="2" type="ORF">BFW38_17380</name>
</gene>
<organism evidence="2 3">
    <name type="scientific">Terasakiispira papahanaumokuakeensis</name>
    <dbReference type="NCBI Taxonomy" id="197479"/>
    <lineage>
        <taxon>Bacteria</taxon>
        <taxon>Pseudomonadati</taxon>
        <taxon>Pseudomonadota</taxon>
        <taxon>Gammaproteobacteria</taxon>
        <taxon>Oceanospirillales</taxon>
        <taxon>Terasakiispira</taxon>
    </lineage>
</organism>
<dbReference type="Proteomes" id="UP000094291">
    <property type="component" value="Unassembled WGS sequence"/>
</dbReference>
<dbReference type="Gene3D" id="2.20.130.30">
    <property type="entry name" value="Protein of unknown function DUF2782"/>
    <property type="match status" value="1"/>
</dbReference>
<evidence type="ECO:0000313" key="2">
    <source>
        <dbReference type="EMBL" id="ODC05041.1"/>
    </source>
</evidence>
<proteinExistence type="predicted"/>